<dbReference type="Proteomes" id="UP000054144">
    <property type="component" value="Unassembled WGS sequence"/>
</dbReference>
<name>A0A0D7ASM9_9AGAR</name>
<organism evidence="1 2">
    <name type="scientific">Fistulina hepatica ATCC 64428</name>
    <dbReference type="NCBI Taxonomy" id="1128425"/>
    <lineage>
        <taxon>Eukaryota</taxon>
        <taxon>Fungi</taxon>
        <taxon>Dikarya</taxon>
        <taxon>Basidiomycota</taxon>
        <taxon>Agaricomycotina</taxon>
        <taxon>Agaricomycetes</taxon>
        <taxon>Agaricomycetidae</taxon>
        <taxon>Agaricales</taxon>
        <taxon>Fistulinaceae</taxon>
        <taxon>Fistulina</taxon>
    </lineage>
</organism>
<accession>A0A0D7ASM9</accession>
<dbReference type="OrthoDB" id="3257338at2759"/>
<dbReference type="AlphaFoldDB" id="A0A0D7ASM9"/>
<proteinExistence type="predicted"/>
<gene>
    <name evidence="1" type="ORF">FISHEDRAFT_68533</name>
</gene>
<protein>
    <submittedName>
        <fullName evidence="1">Uncharacterized protein</fullName>
    </submittedName>
</protein>
<sequence length="429" mass="48364">MVKPANSQCERPQLELLKDFETSLNAAEIAAWTAEVEAWESDHSQPNPYEPKLKPLTQRDVRLRLAEEEKAEATRAAALGHIRSKLTAQKLLLQGLELEELQRKLRRDVHALGQHATSLQKAKTVEFGTLLQGRISWWTRNAEVHLPCIPSLAEVDAEAAPENAQVPPPYDLKIWMPLHICKRGECAERLMEIEWSLCEAQASNALEGMQCSLCLNSYLAKLKCDWSQGVAANTRSQTAIQQVDQCIRGHVSQYRDARTALKVLAQSLNKGGSWAICFRELSDEDVCPLPVDGLGEGSRTSSWIWQVGSMGQGTSEEILEDALRIEWLKARARFQRFDEEIHLLNAEKERGISYLRFEVLEWAGRIGARSVQDQVLRDGLDAYAKQQAVLHLQWSAQFEKMWADIPIWISQGAVPDNFHSEDTAAHPSE</sequence>
<dbReference type="EMBL" id="KN881586">
    <property type="protein sequence ID" value="KIY53818.1"/>
    <property type="molecule type" value="Genomic_DNA"/>
</dbReference>
<reference evidence="1 2" key="1">
    <citation type="journal article" date="2015" name="Fungal Genet. Biol.">
        <title>Evolution of novel wood decay mechanisms in Agaricales revealed by the genome sequences of Fistulina hepatica and Cylindrobasidium torrendii.</title>
        <authorList>
            <person name="Floudas D."/>
            <person name="Held B.W."/>
            <person name="Riley R."/>
            <person name="Nagy L.G."/>
            <person name="Koehler G."/>
            <person name="Ransdell A.S."/>
            <person name="Younus H."/>
            <person name="Chow J."/>
            <person name="Chiniquy J."/>
            <person name="Lipzen A."/>
            <person name="Tritt A."/>
            <person name="Sun H."/>
            <person name="Haridas S."/>
            <person name="LaButti K."/>
            <person name="Ohm R.A."/>
            <person name="Kues U."/>
            <person name="Blanchette R.A."/>
            <person name="Grigoriev I.V."/>
            <person name="Minto R.E."/>
            <person name="Hibbett D.S."/>
        </authorList>
    </citation>
    <scope>NUCLEOTIDE SEQUENCE [LARGE SCALE GENOMIC DNA]</scope>
    <source>
        <strain evidence="1 2">ATCC 64428</strain>
    </source>
</reference>
<evidence type="ECO:0000313" key="1">
    <source>
        <dbReference type="EMBL" id="KIY53818.1"/>
    </source>
</evidence>
<keyword evidence="2" id="KW-1185">Reference proteome</keyword>
<evidence type="ECO:0000313" key="2">
    <source>
        <dbReference type="Proteomes" id="UP000054144"/>
    </source>
</evidence>